<keyword evidence="3" id="KW-1185">Reference proteome</keyword>
<gene>
    <name evidence="2" type="primary">50</name>
    <name evidence="2" type="ORF">SEA_GETALONG_50</name>
</gene>
<name>A0A386KEY5_9CAUD</name>
<evidence type="ECO:0000313" key="3">
    <source>
        <dbReference type="Proteomes" id="UP000278586"/>
    </source>
</evidence>
<sequence length="84" mass="9718">MDDFPENWDQLTPEEQEAFLIRVEALRRRLDDARRRLIESLTSDIPAVARKMQAAMQGFFDQEVAGHPDLVELNVQLDGWYGDA</sequence>
<feature type="coiled-coil region" evidence="1">
    <location>
        <begin position="16"/>
        <end position="43"/>
    </location>
</feature>
<accession>A0A386KEY5</accession>
<protein>
    <submittedName>
        <fullName evidence="2">Uncharacterized protein</fullName>
    </submittedName>
</protein>
<dbReference type="KEGG" id="vg:55005284"/>
<keyword evidence="1" id="KW-0175">Coiled coil</keyword>
<proteinExistence type="predicted"/>
<evidence type="ECO:0000256" key="1">
    <source>
        <dbReference type="SAM" id="Coils"/>
    </source>
</evidence>
<organism evidence="2 3">
    <name type="scientific">Gordonia phage Getalong</name>
    <dbReference type="NCBI Taxonomy" id="2315531"/>
    <lineage>
        <taxon>Viruses</taxon>
        <taxon>Duplodnaviria</taxon>
        <taxon>Heunggongvirae</taxon>
        <taxon>Uroviricota</taxon>
        <taxon>Caudoviricetes</taxon>
        <taxon>Langleyhallvirinae</taxon>
        <taxon>Getalongvirus</taxon>
        <taxon>Getalongvirus getalong</taxon>
    </lineage>
</organism>
<dbReference type="EMBL" id="MH779504">
    <property type="protein sequence ID" value="AYD83910.1"/>
    <property type="molecule type" value="Genomic_DNA"/>
</dbReference>
<dbReference type="GeneID" id="55005284"/>
<reference evidence="2 3" key="1">
    <citation type="submission" date="2018-08" db="EMBL/GenBank/DDBJ databases">
        <authorList>
            <person name="King R.A."/>
            <person name="Ngong N.B."/>
            <person name="Xu E.M."/>
            <person name="Austin H.D."/>
            <person name="Shervin T.J."/>
            <person name="Anderson J.K."/>
            <person name="Watkins T.N."/>
            <person name="Gaffney B.L."/>
            <person name="Staples A.K."/>
            <person name="Rinehart C.A."/>
            <person name="Rowland N.S."/>
            <person name="Garlena R.A."/>
            <person name="Russell D.A."/>
            <person name="Pope W.H."/>
            <person name="Jacobs-Sera D."/>
            <person name="Hendrix R.W."/>
            <person name="Hatfull G.F."/>
        </authorList>
    </citation>
    <scope>NUCLEOTIDE SEQUENCE [LARGE SCALE GENOMIC DNA]</scope>
</reference>
<dbReference type="Proteomes" id="UP000278586">
    <property type="component" value="Segment"/>
</dbReference>
<evidence type="ECO:0000313" key="2">
    <source>
        <dbReference type="EMBL" id="AYD83910.1"/>
    </source>
</evidence>
<dbReference type="RefSeq" id="YP_009814163.1">
    <property type="nucleotide sequence ID" value="NC_048083.1"/>
</dbReference>